<dbReference type="Gene3D" id="2.40.30.10">
    <property type="entry name" value="Translation factors"/>
    <property type="match status" value="1"/>
</dbReference>
<dbReference type="Gene3D" id="3.40.50.80">
    <property type="entry name" value="Nucleotide-binding domain of ferredoxin-NADP reductase (FNR) module"/>
    <property type="match status" value="1"/>
</dbReference>
<dbReference type="Proteomes" id="UP000481109">
    <property type="component" value="Unassembled WGS sequence"/>
</dbReference>
<proteinExistence type="predicted"/>
<comment type="caution">
    <text evidence="2">The sequence shown here is derived from an EMBL/GenBank/DDBJ whole genome shotgun (WGS) entry which is preliminary data.</text>
</comment>
<protein>
    <submittedName>
        <fullName evidence="2">Siderophore-interacting protein</fullName>
    </submittedName>
</protein>
<feature type="domain" description="FAD-binding FR-type" evidence="1">
    <location>
        <begin position="13"/>
        <end position="149"/>
    </location>
</feature>
<gene>
    <name evidence="2" type="ORF">G6045_38695</name>
</gene>
<dbReference type="Pfam" id="PF08021">
    <property type="entry name" value="FAD_binding_9"/>
    <property type="match status" value="1"/>
</dbReference>
<dbReference type="InterPro" id="IPR013113">
    <property type="entry name" value="SIP_FAD-bd"/>
</dbReference>
<dbReference type="CDD" id="cd06193">
    <property type="entry name" value="siderophore_interacting"/>
    <property type="match status" value="1"/>
</dbReference>
<dbReference type="InterPro" id="IPR039261">
    <property type="entry name" value="FNR_nucleotide-bd"/>
</dbReference>
<evidence type="ECO:0000313" key="3">
    <source>
        <dbReference type="Proteomes" id="UP000481109"/>
    </source>
</evidence>
<dbReference type="PANTHER" id="PTHR30157">
    <property type="entry name" value="FERRIC REDUCTASE, NADPH-DEPENDENT"/>
    <property type="match status" value="1"/>
</dbReference>
<dbReference type="RefSeq" id="WP_165336934.1">
    <property type="nucleotide sequence ID" value="NZ_JAAKZW010000347.1"/>
</dbReference>
<accession>A0A6G4XXX8</accession>
<dbReference type="PROSITE" id="PS51384">
    <property type="entry name" value="FAD_FR"/>
    <property type="match status" value="1"/>
</dbReference>
<dbReference type="EMBL" id="JAAKZW010000347">
    <property type="protein sequence ID" value="NGO81544.1"/>
    <property type="molecule type" value="Genomic_DNA"/>
</dbReference>
<dbReference type="GO" id="GO:0016491">
    <property type="term" value="F:oxidoreductase activity"/>
    <property type="evidence" value="ECO:0007669"/>
    <property type="project" value="InterPro"/>
</dbReference>
<name>A0A6G4XXX8_9ACTN</name>
<dbReference type="InterPro" id="IPR007037">
    <property type="entry name" value="SIP_rossman_dom"/>
</dbReference>
<dbReference type="InterPro" id="IPR017927">
    <property type="entry name" value="FAD-bd_FR_type"/>
</dbReference>
<reference evidence="2 3" key="1">
    <citation type="submission" date="2020-02" db="EMBL/GenBank/DDBJ databases">
        <title>Whole-genome analyses of novel actinobacteria.</title>
        <authorList>
            <person name="Sahin N."/>
            <person name="Tokatli A."/>
        </authorList>
    </citation>
    <scope>NUCLEOTIDE SEQUENCE [LARGE SCALE GENOMIC DNA]</scope>
    <source>
        <strain evidence="2 3">YC504</strain>
    </source>
</reference>
<evidence type="ECO:0000259" key="1">
    <source>
        <dbReference type="PROSITE" id="PS51384"/>
    </source>
</evidence>
<dbReference type="PANTHER" id="PTHR30157:SF0">
    <property type="entry name" value="NADPH-DEPENDENT FERRIC-CHELATE REDUCTASE"/>
    <property type="match status" value="1"/>
</dbReference>
<dbReference type="InterPro" id="IPR039374">
    <property type="entry name" value="SIP_fam"/>
</dbReference>
<dbReference type="AlphaFoldDB" id="A0A6G4XXX8"/>
<evidence type="ECO:0000313" key="2">
    <source>
        <dbReference type="EMBL" id="NGO81544.1"/>
    </source>
</evidence>
<organism evidence="2 3">
    <name type="scientific">Streptomyces mesophilus</name>
    <dbReference type="NCBI Taxonomy" id="1775132"/>
    <lineage>
        <taxon>Bacteria</taxon>
        <taxon>Bacillati</taxon>
        <taxon>Actinomycetota</taxon>
        <taxon>Actinomycetes</taxon>
        <taxon>Kitasatosporales</taxon>
        <taxon>Streptomycetaceae</taxon>
        <taxon>Streptomyces</taxon>
    </lineage>
</organism>
<keyword evidence="3" id="KW-1185">Reference proteome</keyword>
<sequence>MARSGKYLKPEQREFLVVQAVARKQISPGFVRVTLGGPALREFAPMGYDQWFRLFLPGGRGLRLPKRTGGLWVAEYMLMSKDTRPVGRNYTVRAHREEGVHSDGPEIDVDFALHEDAEGGLGPASAWARDGAEGDEAGILDEGITFLPPSTARHHLLVGDETAVPAIAGIIRSAGSTGGGVPVHAYIEIPHEDDIQPLDAPEGSTVHWVTRKSGAAAGDGVLAEVKAAALPDGPGYAWVAGGRKLATEVRRHLVGERGFPKDSVTFTGYWR</sequence>
<dbReference type="Pfam" id="PF04954">
    <property type="entry name" value="SIP"/>
    <property type="match status" value="1"/>
</dbReference>